<feature type="transmembrane region" description="Helical" evidence="2">
    <location>
        <begin position="306"/>
        <end position="333"/>
    </location>
</feature>
<evidence type="ECO:0000313" key="4">
    <source>
        <dbReference type="Proteomes" id="UP000020467"/>
    </source>
</evidence>
<evidence type="ECO:0000256" key="2">
    <source>
        <dbReference type="SAM" id="Phobius"/>
    </source>
</evidence>
<evidence type="ECO:0000256" key="1">
    <source>
        <dbReference type="SAM" id="MobiDB-lite"/>
    </source>
</evidence>
<keyword evidence="2" id="KW-1133">Transmembrane helix</keyword>
<dbReference type="KEGG" id="cfj:CFIO01_05882"/>
<sequence>MPSSSAEGSIQEPTRSRPILRLDIAAALGLGEARKPILVREYQSPTMSLESAKREVSKHTLPEYLPDIKEQHNHSRDRVQHSGDTGTHDYLHWALQHNGKQPRNSWDSCSCVGGSYEIDSDESEPMTEGELAQRRIRLQETYKDLEALTPSPVSTQLRAGDANAGVTETRDTDLSDYRLYEENVTIGYQNDGQKFKDAVGAMELPEELQTDLDNAASVLEHGQGSQADGKTNSTVEEPEVGCRTRFHEHLDSLDVPEFRLSLAGLTPPQQSTPMQECDSAIRTTSSDNDSEQASSTSRHKGIFIPTWLWCVLWITLIGFSIGFFIMMSLFIAFRHEGMLHVGKASPCRTPQPCMCDISPLPFNGAHGMDERISNDNRFE</sequence>
<dbReference type="Proteomes" id="UP000020467">
    <property type="component" value="Unassembled WGS sequence"/>
</dbReference>
<keyword evidence="2" id="KW-0812">Transmembrane</keyword>
<dbReference type="OrthoDB" id="4850802at2759"/>
<comment type="caution">
    <text evidence="3">The sequence shown here is derived from an EMBL/GenBank/DDBJ whole genome shotgun (WGS) entry which is preliminary data.</text>
</comment>
<reference evidence="3 4" key="1">
    <citation type="submission" date="2014-02" db="EMBL/GenBank/DDBJ databases">
        <title>The genome sequence of Colletotrichum fioriniae PJ7.</title>
        <authorList>
            <person name="Baroncelli R."/>
            <person name="Thon M.R."/>
        </authorList>
    </citation>
    <scope>NUCLEOTIDE SEQUENCE [LARGE SCALE GENOMIC DNA]</scope>
    <source>
        <strain evidence="3 4">PJ7</strain>
    </source>
</reference>
<organism evidence="3 4">
    <name type="scientific">Colletotrichum fioriniae PJ7</name>
    <dbReference type="NCBI Taxonomy" id="1445577"/>
    <lineage>
        <taxon>Eukaryota</taxon>
        <taxon>Fungi</taxon>
        <taxon>Dikarya</taxon>
        <taxon>Ascomycota</taxon>
        <taxon>Pezizomycotina</taxon>
        <taxon>Sordariomycetes</taxon>
        <taxon>Hypocreomycetidae</taxon>
        <taxon>Glomerellales</taxon>
        <taxon>Glomerellaceae</taxon>
        <taxon>Colletotrichum</taxon>
        <taxon>Colletotrichum acutatum species complex</taxon>
    </lineage>
</organism>
<evidence type="ECO:0000313" key="3">
    <source>
        <dbReference type="EMBL" id="EXF77432.1"/>
    </source>
</evidence>
<gene>
    <name evidence="3" type="ORF">CFIO01_05882</name>
</gene>
<keyword evidence="4" id="KW-1185">Reference proteome</keyword>
<dbReference type="AlphaFoldDB" id="A0A010QC41"/>
<feature type="compositionally biased region" description="Polar residues" evidence="1">
    <location>
        <begin position="281"/>
        <end position="296"/>
    </location>
</feature>
<protein>
    <submittedName>
        <fullName evidence="3">Uncharacterized protein</fullName>
    </submittedName>
</protein>
<proteinExistence type="predicted"/>
<feature type="region of interest" description="Disordered" evidence="1">
    <location>
        <begin position="264"/>
        <end position="296"/>
    </location>
</feature>
<dbReference type="HOGENOM" id="CLU_729599_0_0_1"/>
<dbReference type="eggNOG" id="ENOG502T58G">
    <property type="taxonomic scope" value="Eukaryota"/>
</dbReference>
<keyword evidence="2" id="KW-0472">Membrane</keyword>
<name>A0A010QC41_9PEZI</name>
<dbReference type="EMBL" id="JARH01000715">
    <property type="protein sequence ID" value="EXF77432.1"/>
    <property type="molecule type" value="Genomic_DNA"/>
</dbReference>
<accession>A0A010QC41</accession>